<dbReference type="EC" id="2.7.13.3" evidence="2"/>
<evidence type="ECO:0000256" key="5">
    <source>
        <dbReference type="ARBA" id="ARBA00022777"/>
    </source>
</evidence>
<keyword evidence="3" id="KW-0597">Phosphoprotein</keyword>
<dbReference type="PANTHER" id="PTHR43711">
    <property type="entry name" value="TWO-COMPONENT HISTIDINE KINASE"/>
    <property type="match status" value="1"/>
</dbReference>
<dbReference type="PRINTS" id="PR00344">
    <property type="entry name" value="BCTRLSENSOR"/>
</dbReference>
<dbReference type="InterPro" id="IPR035965">
    <property type="entry name" value="PAS-like_dom_sf"/>
</dbReference>
<proteinExistence type="predicted"/>
<dbReference type="PROSITE" id="PS50112">
    <property type="entry name" value="PAS"/>
    <property type="match status" value="1"/>
</dbReference>
<dbReference type="HOGENOM" id="CLU_000445_114_58_2"/>
<dbReference type="Gene3D" id="3.30.450.20">
    <property type="entry name" value="PAS domain"/>
    <property type="match status" value="1"/>
</dbReference>
<dbReference type="InterPro" id="IPR003018">
    <property type="entry name" value="GAF"/>
</dbReference>
<evidence type="ECO:0000259" key="11">
    <source>
        <dbReference type="PROSITE" id="PS50113"/>
    </source>
</evidence>
<dbReference type="Pfam" id="PF13185">
    <property type="entry name" value="GAF_2"/>
    <property type="match status" value="1"/>
</dbReference>
<feature type="domain" description="PAC" evidence="11">
    <location>
        <begin position="386"/>
        <end position="438"/>
    </location>
</feature>
<accession>M1XLC9</accession>
<dbReference type="CDD" id="cd00156">
    <property type="entry name" value="REC"/>
    <property type="match status" value="1"/>
</dbReference>
<dbReference type="SUPFAM" id="SSF55785">
    <property type="entry name" value="PYP-like sensor domain (PAS domain)"/>
    <property type="match status" value="1"/>
</dbReference>
<evidence type="ECO:0000256" key="7">
    <source>
        <dbReference type="PROSITE-ProRule" id="PRU00169"/>
    </source>
</evidence>
<dbReference type="OrthoDB" id="8127at2157"/>
<dbReference type="InterPro" id="IPR001610">
    <property type="entry name" value="PAC"/>
</dbReference>
<dbReference type="Gene3D" id="3.40.50.2300">
    <property type="match status" value="1"/>
</dbReference>
<dbReference type="eggNOG" id="arCOG02389">
    <property type="taxonomic scope" value="Archaea"/>
</dbReference>
<dbReference type="InterPro" id="IPR036890">
    <property type="entry name" value="HATPase_C_sf"/>
</dbReference>
<gene>
    <name evidence="12" type="ordered locus">Nmlp_3362</name>
</gene>
<keyword evidence="6" id="KW-0902">Two-component regulatory system</keyword>
<dbReference type="InterPro" id="IPR013656">
    <property type="entry name" value="PAS_4"/>
</dbReference>
<evidence type="ECO:0000256" key="2">
    <source>
        <dbReference type="ARBA" id="ARBA00012438"/>
    </source>
</evidence>
<dbReference type="InterPro" id="IPR003661">
    <property type="entry name" value="HisK_dim/P_dom"/>
</dbReference>
<dbReference type="SMART" id="SM00086">
    <property type="entry name" value="PAC"/>
    <property type="match status" value="1"/>
</dbReference>
<evidence type="ECO:0000256" key="4">
    <source>
        <dbReference type="ARBA" id="ARBA00022679"/>
    </source>
</evidence>
<comment type="catalytic activity">
    <reaction evidence="1">
        <text>ATP + protein L-histidine = ADP + protein N-phospho-L-histidine.</text>
        <dbReference type="EC" id="2.7.13.3"/>
    </reaction>
</comment>
<dbReference type="EMBL" id="HF582854">
    <property type="protein sequence ID" value="CCQ37491.1"/>
    <property type="molecule type" value="Genomic_DNA"/>
</dbReference>
<dbReference type="SMART" id="SM00065">
    <property type="entry name" value="GAF"/>
    <property type="match status" value="1"/>
</dbReference>
<evidence type="ECO:0000259" key="9">
    <source>
        <dbReference type="PROSITE" id="PS50110"/>
    </source>
</evidence>
<dbReference type="SUPFAM" id="SSF55874">
    <property type="entry name" value="ATPase domain of HSP90 chaperone/DNA topoisomerase II/histidine kinase"/>
    <property type="match status" value="1"/>
</dbReference>
<keyword evidence="13" id="KW-1185">Reference proteome</keyword>
<protein>
    <recommendedName>
        <fullName evidence="2">histidine kinase</fullName>
        <ecNumber evidence="2">2.7.13.3</ecNumber>
    </recommendedName>
</protein>
<evidence type="ECO:0000256" key="1">
    <source>
        <dbReference type="ARBA" id="ARBA00000085"/>
    </source>
</evidence>
<dbReference type="Pfam" id="PF02518">
    <property type="entry name" value="HATPase_c"/>
    <property type="match status" value="1"/>
</dbReference>
<dbReference type="Gene3D" id="3.30.565.10">
    <property type="entry name" value="Histidine kinase-like ATPase, C-terminal domain"/>
    <property type="match status" value="1"/>
</dbReference>
<evidence type="ECO:0000313" key="12">
    <source>
        <dbReference type="EMBL" id="CCQ37491.1"/>
    </source>
</evidence>
<dbReference type="STRING" id="268739.Nmlp_3362"/>
<dbReference type="AlphaFoldDB" id="M1XLC9"/>
<dbReference type="Gene3D" id="3.30.450.40">
    <property type="match status" value="1"/>
</dbReference>
<dbReference type="RefSeq" id="WP_015410232.1">
    <property type="nucleotide sequence ID" value="NC_020388.1"/>
</dbReference>
<dbReference type="InterPro" id="IPR050736">
    <property type="entry name" value="Sensor_HK_Regulatory"/>
</dbReference>
<dbReference type="NCBIfam" id="TIGR00229">
    <property type="entry name" value="sensory_box"/>
    <property type="match status" value="1"/>
</dbReference>
<evidence type="ECO:0000259" key="8">
    <source>
        <dbReference type="PROSITE" id="PS50109"/>
    </source>
</evidence>
<dbReference type="InterPro" id="IPR000014">
    <property type="entry name" value="PAS"/>
</dbReference>
<evidence type="ECO:0000256" key="3">
    <source>
        <dbReference type="ARBA" id="ARBA00022553"/>
    </source>
</evidence>
<dbReference type="SUPFAM" id="SSF52172">
    <property type="entry name" value="CheY-like"/>
    <property type="match status" value="1"/>
</dbReference>
<dbReference type="CDD" id="cd00082">
    <property type="entry name" value="HisKA"/>
    <property type="match status" value="1"/>
</dbReference>
<dbReference type="InterPro" id="IPR036097">
    <property type="entry name" value="HisK_dim/P_sf"/>
</dbReference>
<dbReference type="PROSITE" id="PS50110">
    <property type="entry name" value="RESPONSE_REGULATORY"/>
    <property type="match status" value="1"/>
</dbReference>
<comment type="caution">
    <text evidence="7">Lacks conserved residue(s) required for the propagation of feature annotation.</text>
</comment>
<evidence type="ECO:0000256" key="6">
    <source>
        <dbReference type="ARBA" id="ARBA00023012"/>
    </source>
</evidence>
<dbReference type="Gene3D" id="1.10.287.130">
    <property type="match status" value="1"/>
</dbReference>
<dbReference type="KEGG" id="nmo:Nmlp_3362"/>
<dbReference type="SUPFAM" id="SSF47384">
    <property type="entry name" value="Homodimeric domain of signal transducing histidine kinase"/>
    <property type="match status" value="1"/>
</dbReference>
<dbReference type="SMART" id="SM00387">
    <property type="entry name" value="HATPase_c"/>
    <property type="match status" value="1"/>
</dbReference>
<dbReference type="GO" id="GO:0000155">
    <property type="term" value="F:phosphorelay sensor kinase activity"/>
    <property type="evidence" value="ECO:0007669"/>
    <property type="project" value="InterPro"/>
</dbReference>
<dbReference type="SMART" id="SM00388">
    <property type="entry name" value="HisKA"/>
    <property type="match status" value="1"/>
</dbReference>
<feature type="domain" description="Response regulatory" evidence="9">
    <location>
        <begin position="8"/>
        <end position="124"/>
    </location>
</feature>
<organism evidence="12 13">
    <name type="scientific">Natronomonas moolapensis (strain DSM 18674 / CECT 7526 / JCM 14361 / 8.8.11)</name>
    <dbReference type="NCBI Taxonomy" id="268739"/>
    <lineage>
        <taxon>Archaea</taxon>
        <taxon>Methanobacteriati</taxon>
        <taxon>Methanobacteriota</taxon>
        <taxon>Stenosarchaea group</taxon>
        <taxon>Halobacteria</taxon>
        <taxon>Halobacteriales</taxon>
        <taxon>Natronomonadaceae</taxon>
        <taxon>Natronomonas</taxon>
    </lineage>
</organism>
<dbReference type="PROSITE" id="PS50109">
    <property type="entry name" value="HIS_KIN"/>
    <property type="match status" value="1"/>
</dbReference>
<dbReference type="InterPro" id="IPR001789">
    <property type="entry name" value="Sig_transdc_resp-reg_receiver"/>
</dbReference>
<dbReference type="InterPro" id="IPR029016">
    <property type="entry name" value="GAF-like_dom_sf"/>
</dbReference>
<evidence type="ECO:0000259" key="10">
    <source>
        <dbReference type="PROSITE" id="PS50112"/>
    </source>
</evidence>
<sequence>MAPSTDTIHVLHVGDPSVTDVVASALEREGDQFAVDTANTPEEGLESMVDGDVDCVVAGHDLPDGDGLSFLEAVRESAPDLPFVLHADRRSEAVAERALQAGATDCVSNEEVLDRHAVLSARIQNAVARARATRQSAKARRVGRVVKALDEALARATTRAEIDERVCAILSDAEPYRFAWIGEHDRDSRTVEPRSSAGVAEAYLDTIEIRTDERPTGLGPTGRAVRSREVAVVQNVCEDPAYEPWREQALDRGYRSSAAVPLVYDGTLYGVLNVYADRPDAFDDREQRLLASTGKTIAHAYRRIELQRQYTDQYRTLFEEAPVMIVFTEATEDEPIIEDCNGAFAEHLGYTREELRGTLLAEHYTDRSAEQLLEGGYDRALAGEFVREQRTLVARDGTETLTVLQAAPRRDRDGNVVGTHALFLDITDEAQIRKLERQNERLEEFATVLSHDLRNPLNVAQGRLELVAETCDSEHIAHVRNAHDRMAALIEDLLTLAREGAAVTDPGVVDLAALAQECWSNVDTAEATLDVDTDRSILADESRLKRVFENLVRNSIEHGGPDVTVRIGDLPGADGFYVADDGPGIPEADRETVFDAGHSTNEDGTGFGLSIVQGIVEGHGWDIRVTESDDGGARFEITGVECASE</sequence>
<dbReference type="SUPFAM" id="SSF55781">
    <property type="entry name" value="GAF domain-like"/>
    <property type="match status" value="1"/>
</dbReference>
<dbReference type="InterPro" id="IPR011006">
    <property type="entry name" value="CheY-like_superfamily"/>
</dbReference>
<keyword evidence="5 12" id="KW-0418">Kinase</keyword>
<dbReference type="CDD" id="cd00075">
    <property type="entry name" value="HATPase"/>
    <property type="match status" value="1"/>
</dbReference>
<feature type="domain" description="Histidine kinase" evidence="8">
    <location>
        <begin position="448"/>
        <end position="638"/>
    </location>
</feature>
<dbReference type="SMART" id="SM00091">
    <property type="entry name" value="PAS"/>
    <property type="match status" value="1"/>
</dbReference>
<dbReference type="PANTHER" id="PTHR43711:SF1">
    <property type="entry name" value="HISTIDINE KINASE 1"/>
    <property type="match status" value="1"/>
</dbReference>
<keyword evidence="4 12" id="KW-0808">Transferase</keyword>
<dbReference type="Pfam" id="PF08448">
    <property type="entry name" value="PAS_4"/>
    <property type="match status" value="1"/>
</dbReference>
<dbReference type="Pfam" id="PF00072">
    <property type="entry name" value="Response_reg"/>
    <property type="match status" value="1"/>
</dbReference>
<dbReference type="CDD" id="cd00130">
    <property type="entry name" value="PAS"/>
    <property type="match status" value="1"/>
</dbReference>
<dbReference type="Proteomes" id="UP000011867">
    <property type="component" value="Chromosome"/>
</dbReference>
<dbReference type="InterPro" id="IPR000700">
    <property type="entry name" value="PAS-assoc_C"/>
</dbReference>
<dbReference type="PROSITE" id="PS50113">
    <property type="entry name" value="PAC"/>
    <property type="match status" value="1"/>
</dbReference>
<evidence type="ECO:0000313" key="13">
    <source>
        <dbReference type="Proteomes" id="UP000011867"/>
    </source>
</evidence>
<dbReference type="InterPro" id="IPR005467">
    <property type="entry name" value="His_kinase_dom"/>
</dbReference>
<dbReference type="GeneID" id="14651842"/>
<reference evidence="12 13" key="1">
    <citation type="journal article" date="2013" name="Genome Announc.">
        <title>Genome of the haloarchaeon Natronomonas moolapensis, a neutrophilic member of a previously haloalkaliphilic genus.</title>
        <authorList>
            <person name="Dyall-Smith M.L."/>
            <person name="Pfeiffer F."/>
            <person name="Oberwinkler T."/>
            <person name="Klee K."/>
            <person name="Rampp M."/>
            <person name="Palm P."/>
            <person name="Gross K."/>
            <person name="Schuster S.C."/>
            <person name="Oesterhelt D."/>
        </authorList>
    </citation>
    <scope>NUCLEOTIDE SEQUENCE [LARGE SCALE GENOMIC DNA]</scope>
    <source>
        <strain evidence="13">DSM 18674 / JCM 14361 / 8.8.11</strain>
    </source>
</reference>
<feature type="domain" description="PAS" evidence="10">
    <location>
        <begin position="310"/>
        <end position="384"/>
    </location>
</feature>
<dbReference type="InterPro" id="IPR004358">
    <property type="entry name" value="Sig_transdc_His_kin-like_C"/>
</dbReference>
<dbReference type="Pfam" id="PF00512">
    <property type="entry name" value="HisKA"/>
    <property type="match status" value="1"/>
</dbReference>
<name>M1XLC9_NATM8</name>
<dbReference type="SMART" id="SM00448">
    <property type="entry name" value="REC"/>
    <property type="match status" value="1"/>
</dbReference>
<dbReference type="InterPro" id="IPR003594">
    <property type="entry name" value="HATPase_dom"/>
</dbReference>